<dbReference type="Proteomes" id="UP000694892">
    <property type="component" value="Chromosome 4L"/>
</dbReference>
<feature type="compositionally biased region" description="Polar residues" evidence="1">
    <location>
        <begin position="101"/>
        <end position="113"/>
    </location>
</feature>
<dbReference type="AlphaFoldDB" id="A0A974D6G4"/>
<evidence type="ECO:0000256" key="1">
    <source>
        <dbReference type="SAM" id="MobiDB-lite"/>
    </source>
</evidence>
<sequence length="119" mass="13648">MKEETETHTLIKINNPAYKQVIKIITNRQLWQDLNQNHFVYREGGSIKQHVIKIQTPPPKKNYFGIDVMHARKCLGAKNHSAFGSKLGPTEYKRDLIQARSKGQNKGKSQSTPRLMFGT</sequence>
<reference evidence="3" key="1">
    <citation type="journal article" date="2016" name="Nature">
        <title>Genome evolution in the allotetraploid frog Xenopus laevis.</title>
        <authorList>
            <person name="Session A.M."/>
            <person name="Uno Y."/>
            <person name="Kwon T."/>
            <person name="Chapman J.A."/>
            <person name="Toyoda A."/>
            <person name="Takahashi S."/>
            <person name="Fukui A."/>
            <person name="Hikosaka A."/>
            <person name="Suzuki A."/>
            <person name="Kondo M."/>
            <person name="van Heeringen S.J."/>
            <person name="Quigley I."/>
            <person name="Heinz S."/>
            <person name="Ogino H."/>
            <person name="Ochi H."/>
            <person name="Hellsten U."/>
            <person name="Lyons J.B."/>
            <person name="Simakov O."/>
            <person name="Putnam N."/>
            <person name="Stites J."/>
            <person name="Kuroki Y."/>
            <person name="Tanaka T."/>
            <person name="Michiue T."/>
            <person name="Watanabe M."/>
            <person name="Bogdanovic O."/>
            <person name="Lister R."/>
            <person name="Georgiou G."/>
            <person name="Paranjpe S.S."/>
            <person name="van Kruijsbergen I."/>
            <person name="Shu S."/>
            <person name="Carlson J."/>
            <person name="Kinoshita T."/>
            <person name="Ohta Y."/>
            <person name="Mawaribuchi S."/>
            <person name="Jenkins J."/>
            <person name="Grimwood J."/>
            <person name="Schmutz J."/>
            <person name="Mitros T."/>
            <person name="Mozaffari S.V."/>
            <person name="Suzuki Y."/>
            <person name="Haramoto Y."/>
            <person name="Yamamoto T.S."/>
            <person name="Takagi C."/>
            <person name="Heald R."/>
            <person name="Miller K."/>
            <person name="Haudenschild C."/>
            <person name="Kitzman J."/>
            <person name="Nakayama T."/>
            <person name="Izutsu Y."/>
            <person name="Robert J."/>
            <person name="Fortriede J."/>
            <person name="Burns K."/>
            <person name="Lotay V."/>
            <person name="Karimi K."/>
            <person name="Yasuoka Y."/>
            <person name="Dichmann D.S."/>
            <person name="Flajnik M.F."/>
            <person name="Houston D.W."/>
            <person name="Shendure J."/>
            <person name="DuPasquier L."/>
            <person name="Vize P.D."/>
            <person name="Zorn A.M."/>
            <person name="Ito M."/>
            <person name="Marcotte E.M."/>
            <person name="Wallingford J.B."/>
            <person name="Ito Y."/>
            <person name="Asashima M."/>
            <person name="Ueno N."/>
            <person name="Matsuda Y."/>
            <person name="Veenstra G.J."/>
            <person name="Fujiyama A."/>
            <person name="Harland R.M."/>
            <person name="Taira M."/>
            <person name="Rokhsar D.S."/>
        </authorList>
    </citation>
    <scope>NUCLEOTIDE SEQUENCE [LARGE SCALE GENOMIC DNA]</scope>
    <source>
        <strain evidence="3">J</strain>
    </source>
</reference>
<protein>
    <submittedName>
        <fullName evidence="2">Uncharacterized protein</fullName>
    </submittedName>
</protein>
<dbReference type="EMBL" id="CM004472">
    <property type="protein sequence ID" value="OCT85480.1"/>
    <property type="molecule type" value="Genomic_DNA"/>
</dbReference>
<name>A0A974D6G4_XENLA</name>
<gene>
    <name evidence="2" type="ORF">XELAEV_18023648mg</name>
</gene>
<proteinExistence type="predicted"/>
<feature type="region of interest" description="Disordered" evidence="1">
    <location>
        <begin position="96"/>
        <end position="119"/>
    </location>
</feature>
<evidence type="ECO:0000313" key="3">
    <source>
        <dbReference type="Proteomes" id="UP000694892"/>
    </source>
</evidence>
<accession>A0A974D6G4</accession>
<evidence type="ECO:0000313" key="2">
    <source>
        <dbReference type="EMBL" id="OCT85480.1"/>
    </source>
</evidence>
<organism evidence="2 3">
    <name type="scientific">Xenopus laevis</name>
    <name type="common">African clawed frog</name>
    <dbReference type="NCBI Taxonomy" id="8355"/>
    <lineage>
        <taxon>Eukaryota</taxon>
        <taxon>Metazoa</taxon>
        <taxon>Chordata</taxon>
        <taxon>Craniata</taxon>
        <taxon>Vertebrata</taxon>
        <taxon>Euteleostomi</taxon>
        <taxon>Amphibia</taxon>
        <taxon>Batrachia</taxon>
        <taxon>Anura</taxon>
        <taxon>Pipoidea</taxon>
        <taxon>Pipidae</taxon>
        <taxon>Xenopodinae</taxon>
        <taxon>Xenopus</taxon>
        <taxon>Xenopus</taxon>
    </lineage>
</organism>